<feature type="region of interest" description="Disordered" evidence="1">
    <location>
        <begin position="172"/>
        <end position="206"/>
    </location>
</feature>
<dbReference type="Proteomes" id="UP000002039">
    <property type="component" value="Unassembled WGS sequence"/>
</dbReference>
<accession>A0ABP2EQR1</accession>
<organism evidence="3 4">
    <name type="scientific">Ajellomyces dermatitidis (strain ER-3 / ATCC MYA-2586)</name>
    <name type="common">Blastomyces dermatitidis</name>
    <dbReference type="NCBI Taxonomy" id="559297"/>
    <lineage>
        <taxon>Eukaryota</taxon>
        <taxon>Fungi</taxon>
        <taxon>Dikarya</taxon>
        <taxon>Ascomycota</taxon>
        <taxon>Pezizomycotina</taxon>
        <taxon>Eurotiomycetes</taxon>
        <taxon>Eurotiomycetidae</taxon>
        <taxon>Onygenales</taxon>
        <taxon>Ajellomycetaceae</taxon>
        <taxon>Blastomyces</taxon>
    </lineage>
</organism>
<evidence type="ECO:0000313" key="3">
    <source>
        <dbReference type="EMBL" id="EEQ85719.1"/>
    </source>
</evidence>
<proteinExistence type="predicted"/>
<dbReference type="RefSeq" id="XP_045273403.1">
    <property type="nucleotide sequence ID" value="XM_045424759.1"/>
</dbReference>
<dbReference type="EMBL" id="EQ999985">
    <property type="protein sequence ID" value="EEQ85719.1"/>
    <property type="molecule type" value="Genomic_DNA"/>
</dbReference>
<evidence type="ECO:0000256" key="1">
    <source>
        <dbReference type="SAM" id="MobiDB-lite"/>
    </source>
</evidence>
<protein>
    <recommendedName>
        <fullName evidence="2">DUF7371 domain-containing protein</fullName>
    </recommendedName>
</protein>
<name>A0ABP2EQR1_AJEDR</name>
<dbReference type="InterPro" id="IPR055795">
    <property type="entry name" value="DUF7371"/>
</dbReference>
<dbReference type="GeneID" id="69030462"/>
<keyword evidence="4" id="KW-1185">Reference proteome</keyword>
<gene>
    <name evidence="3" type="ORF">BDCG_08988</name>
</gene>
<evidence type="ECO:0000259" key="2">
    <source>
        <dbReference type="Pfam" id="PF24086"/>
    </source>
</evidence>
<sequence length="552" mass="58084">MRVQAVIGAGFAALAAGARLPRSRSDSNFQIVTVTTTVLPRDCASAATSTNDRAVTITTTVPPKACASPETEPVTITLTETVYITLTLYVSPVTSTVSSKGESRATEETFVTYTTAASRFETNPAVTNDSSSQHSTLTMTVHPLPVSEPTTTITSVSTEVITIAFSDTLSSSGLPDKSVPQLPTTEADNSAQASDISATPSTPIAIPPMPPIPSTISTVGSAPGTAELPTLTLPITTVIPTTLSAVTSKPYGPSGWNSTNPVNATAQATGMQCMSGGPNPSCSKPVIVSIAKRQVGVMVTATINGQIVSWVNNWDGGALSSPSSSTQTAIIEITRTISEPSPTPTKCGESGEFTMDFDNLPRFSPSNNDAAAFPPIFNPYNHLFFSDGWSYGPPPTEPYPPTSNPHIGIYIPEKSEDNRGSPYAGLLHGGEFGAGPRSSLDTFWFDAYSANFGCDNGSANTTCAVTVSAVRYSAQTKIEESAGTRRFAIPPCPGYRNCRLSSLDFGDSFLGISGLKFSASVQDKPAIFFVDDIKMNWYNNTCAAGLERLRSR</sequence>
<dbReference type="Pfam" id="PF24086">
    <property type="entry name" value="DUF7371"/>
    <property type="match status" value="1"/>
</dbReference>
<feature type="domain" description="DUF7371" evidence="2">
    <location>
        <begin position="349"/>
        <end position="548"/>
    </location>
</feature>
<feature type="compositionally biased region" description="Polar residues" evidence="1">
    <location>
        <begin position="181"/>
        <end position="195"/>
    </location>
</feature>
<reference evidence="4" key="1">
    <citation type="journal article" date="2015" name="PLoS Genet.">
        <title>The dynamic genome and transcriptome of the human fungal pathogen Blastomyces and close relative Emmonsia.</title>
        <authorList>
            <person name="Munoz J.F."/>
            <person name="Gauthier G.M."/>
            <person name="Desjardins C.A."/>
            <person name="Gallo J.E."/>
            <person name="Holder J."/>
            <person name="Sullivan T.D."/>
            <person name="Marty A.J."/>
            <person name="Carmen J.C."/>
            <person name="Chen Z."/>
            <person name="Ding L."/>
            <person name="Gujja S."/>
            <person name="Magrini V."/>
            <person name="Misas E."/>
            <person name="Mitreva M."/>
            <person name="Priest M."/>
            <person name="Saif S."/>
            <person name="Whiston E.A."/>
            <person name="Young S."/>
            <person name="Zeng Q."/>
            <person name="Goldman W.E."/>
            <person name="Mardis E.R."/>
            <person name="Taylor J.W."/>
            <person name="McEwen J.G."/>
            <person name="Clay O.K."/>
            <person name="Klein B.S."/>
            <person name="Cuomo C.A."/>
        </authorList>
    </citation>
    <scope>NUCLEOTIDE SEQUENCE [LARGE SCALE GENOMIC DNA]</scope>
    <source>
        <strain evidence="4">ER-3 / ATCC MYA-2586</strain>
    </source>
</reference>
<evidence type="ECO:0000313" key="4">
    <source>
        <dbReference type="Proteomes" id="UP000002039"/>
    </source>
</evidence>